<dbReference type="AlphaFoldDB" id="A0A0G3MB50"/>
<dbReference type="RefSeq" id="WP_053328953.1">
    <property type="nucleotide sequence ID" value="NZ_CP009928.1"/>
</dbReference>
<dbReference type="EMBL" id="CP009928">
    <property type="protein sequence ID" value="AKK74312.1"/>
    <property type="molecule type" value="Genomic_DNA"/>
</dbReference>
<sequence>MRIRREDLERNIASKERRKESEFLLYTDFEQYLSDRYFYDNPDRDFSGKDCFPLIEFKSEYSEHIWYRFHMNDREFEVGKMPSEDCSSRFRNIYLTDTKAINPWKYGTCYGICSEENNSILILPYFNSVRFYELFNVFVCTTSFEDTVDPETFLEQMYYFDEKGRFIKQEKRGNIGLFPDIAVIDNEVIEIKLDGFNVDEVYRYNLFVVCIIDYDNVVRKQVIDNTGNYILDKAYLDVIVRTAEETIFAVDENEIICFDTEGNKKRTYPGFNHIDEVVENGLRIGKKSEKKTDFSIINFNGEQLLKQTYDFVEKCSMNKNFKIFQGNWYSSTGYTDEIDPETEIVQAKLNKIRTDISVHRFHPNGKWGIINENEEIILPGIYSWIEEIGENTFLLNEGGRLLRCSKCIDEWDLDNVDKLIIHGGKWFTYNVLNTKFEATEIEYDSNNFINSVYKIE</sequence>
<gene>
    <name evidence="1" type="ORF">OK18_18400</name>
</gene>
<evidence type="ECO:0000313" key="1">
    <source>
        <dbReference type="EMBL" id="AKK74312.1"/>
    </source>
</evidence>
<name>A0A0G3MB50_CHRGL</name>
<accession>A0A0G3MB50</accession>
<evidence type="ECO:0008006" key="3">
    <source>
        <dbReference type="Google" id="ProtNLM"/>
    </source>
</evidence>
<dbReference type="Proteomes" id="UP000035213">
    <property type="component" value="Chromosome"/>
</dbReference>
<proteinExistence type="predicted"/>
<dbReference type="OrthoDB" id="1213636at2"/>
<protein>
    <recommendedName>
        <fullName evidence="3">WG repeat-containing protein</fullName>
    </recommendedName>
</protein>
<evidence type="ECO:0000313" key="2">
    <source>
        <dbReference type="Proteomes" id="UP000035213"/>
    </source>
</evidence>
<dbReference type="KEGG" id="cgn:OK18_18400"/>
<reference evidence="1 2" key="1">
    <citation type="submission" date="2014-11" db="EMBL/GenBank/DDBJ databases">
        <authorList>
            <person name="Park G.-S."/>
            <person name="Hong S.-J."/>
            <person name="Jung B.K."/>
            <person name="Khan A.R."/>
            <person name="Kwak Y."/>
            <person name="Shin J.-H."/>
        </authorList>
    </citation>
    <scope>NUCLEOTIDE SEQUENCE [LARGE SCALE GENOMIC DNA]</scope>
    <source>
        <strain evidence="1 2">DSM 27622</strain>
    </source>
</reference>
<organism evidence="1 2">
    <name type="scientific">Chryseobacterium gallinarum</name>
    <dbReference type="NCBI Taxonomy" id="1324352"/>
    <lineage>
        <taxon>Bacteria</taxon>
        <taxon>Pseudomonadati</taxon>
        <taxon>Bacteroidota</taxon>
        <taxon>Flavobacteriia</taxon>
        <taxon>Flavobacteriales</taxon>
        <taxon>Weeksellaceae</taxon>
        <taxon>Chryseobacterium group</taxon>
        <taxon>Chryseobacterium</taxon>
    </lineage>
</organism>
<dbReference type="PATRIC" id="fig|1324352.5.peg.3854"/>
<dbReference type="STRING" id="1324352.OK18_18400"/>